<dbReference type="AlphaFoldDB" id="A0AAE0YXU1"/>
<dbReference type="EMBL" id="JAWDGP010005145">
    <property type="protein sequence ID" value="KAK3759259.1"/>
    <property type="molecule type" value="Genomic_DNA"/>
</dbReference>
<evidence type="ECO:0000313" key="1">
    <source>
        <dbReference type="EMBL" id="KAK3759259.1"/>
    </source>
</evidence>
<dbReference type="Proteomes" id="UP001283361">
    <property type="component" value="Unassembled WGS sequence"/>
</dbReference>
<sequence length="151" mass="15576">MVSYSACSIVVNQASRKKLSRFKTSGSTLKSALRSARRIPGLEGCGSRANARPVCPSACPPVSQPGPGGCDLQVVPDQLRAAVIGWTRGPGPGVVRSGSTAGAALISPSLSVAFEVTLMSTKGKCFLTPISRGFSCNNFPLVSSSFQLSES</sequence>
<keyword evidence="2" id="KW-1185">Reference proteome</keyword>
<evidence type="ECO:0000313" key="2">
    <source>
        <dbReference type="Proteomes" id="UP001283361"/>
    </source>
</evidence>
<organism evidence="1 2">
    <name type="scientific">Elysia crispata</name>
    <name type="common">lettuce slug</name>
    <dbReference type="NCBI Taxonomy" id="231223"/>
    <lineage>
        <taxon>Eukaryota</taxon>
        <taxon>Metazoa</taxon>
        <taxon>Spiralia</taxon>
        <taxon>Lophotrochozoa</taxon>
        <taxon>Mollusca</taxon>
        <taxon>Gastropoda</taxon>
        <taxon>Heterobranchia</taxon>
        <taxon>Euthyneura</taxon>
        <taxon>Panpulmonata</taxon>
        <taxon>Sacoglossa</taxon>
        <taxon>Placobranchoidea</taxon>
        <taxon>Plakobranchidae</taxon>
        <taxon>Elysia</taxon>
    </lineage>
</organism>
<protein>
    <submittedName>
        <fullName evidence="1">Uncharacterized protein</fullName>
    </submittedName>
</protein>
<comment type="caution">
    <text evidence="1">The sequence shown here is derived from an EMBL/GenBank/DDBJ whole genome shotgun (WGS) entry which is preliminary data.</text>
</comment>
<reference evidence="1" key="1">
    <citation type="journal article" date="2023" name="G3 (Bethesda)">
        <title>A reference genome for the long-term kleptoplast-retaining sea slug Elysia crispata morphotype clarki.</title>
        <authorList>
            <person name="Eastman K.E."/>
            <person name="Pendleton A.L."/>
            <person name="Shaikh M.A."/>
            <person name="Suttiyut T."/>
            <person name="Ogas R."/>
            <person name="Tomko P."/>
            <person name="Gavelis G."/>
            <person name="Widhalm J.R."/>
            <person name="Wisecaver J.H."/>
        </authorList>
    </citation>
    <scope>NUCLEOTIDE SEQUENCE</scope>
    <source>
        <strain evidence="1">ECLA1</strain>
    </source>
</reference>
<proteinExistence type="predicted"/>
<name>A0AAE0YXU1_9GAST</name>
<gene>
    <name evidence="1" type="ORF">RRG08_020160</name>
</gene>
<accession>A0AAE0YXU1</accession>